<dbReference type="AlphaFoldDB" id="A0A936Z817"/>
<name>A0A936Z817_9HYPH</name>
<keyword evidence="7" id="KW-1185">Reference proteome</keyword>
<comment type="cofactor">
    <cofactor evidence="1">
        <name>Mn(2+)</name>
        <dbReference type="ChEBI" id="CHEBI:29035"/>
    </cofactor>
</comment>
<dbReference type="EC" id="3.6.1.-" evidence="4"/>
<evidence type="ECO:0000256" key="4">
    <source>
        <dbReference type="HAMAP-Rule" id="MF_00298"/>
    </source>
</evidence>
<dbReference type="RefSeq" id="WP_202062306.1">
    <property type="nucleotide sequence ID" value="NZ_JAEQMY010000029.1"/>
</dbReference>
<dbReference type="InterPro" id="IPR015797">
    <property type="entry name" value="NUDIX_hydrolase-like_dom_sf"/>
</dbReference>
<dbReference type="PROSITE" id="PS00893">
    <property type="entry name" value="NUDIX_BOX"/>
    <property type="match status" value="1"/>
</dbReference>
<accession>A0A936Z817</accession>
<dbReference type="HAMAP" id="MF_00298">
    <property type="entry name" value="Nudix_RppH"/>
    <property type="match status" value="1"/>
</dbReference>
<dbReference type="InterPro" id="IPR000086">
    <property type="entry name" value="NUDIX_hydrolase_dom"/>
</dbReference>
<evidence type="ECO:0000313" key="6">
    <source>
        <dbReference type="EMBL" id="MBL0405858.1"/>
    </source>
</evidence>
<comment type="caution">
    <text evidence="6">The sequence shown here is derived from an EMBL/GenBank/DDBJ whole genome shotgun (WGS) entry which is preliminary data.</text>
</comment>
<proteinExistence type="inferred from homology"/>
<dbReference type="CDD" id="cd03671">
    <property type="entry name" value="NUDIX_Ap4A_hydrolase_plant_like"/>
    <property type="match status" value="1"/>
</dbReference>
<dbReference type="PROSITE" id="PS51462">
    <property type="entry name" value="NUDIX"/>
    <property type="match status" value="1"/>
</dbReference>
<dbReference type="NCBIfam" id="NF001938">
    <property type="entry name" value="PRK00714.1-5"/>
    <property type="match status" value="1"/>
</dbReference>
<protein>
    <recommendedName>
        <fullName evidence="4">RNA pyrophosphohydrolase</fullName>
        <ecNumber evidence="4">3.6.1.-</ecNumber>
    </recommendedName>
    <alternativeName>
        <fullName evidence="4">(Di)nucleoside polyphosphate hydrolase</fullName>
    </alternativeName>
</protein>
<dbReference type="Pfam" id="PF00293">
    <property type="entry name" value="NUDIX"/>
    <property type="match status" value="1"/>
</dbReference>
<keyword evidence="3 4" id="KW-0378">Hydrolase</keyword>
<dbReference type="Proteomes" id="UP000605848">
    <property type="component" value="Unassembled WGS sequence"/>
</dbReference>
<dbReference type="GO" id="GO:0019693">
    <property type="term" value="P:ribose phosphate metabolic process"/>
    <property type="evidence" value="ECO:0007669"/>
    <property type="project" value="TreeGrafter"/>
</dbReference>
<dbReference type="GO" id="GO:0034432">
    <property type="term" value="F:bis(5'-adenosyl)-pentaphosphatase activity"/>
    <property type="evidence" value="ECO:0007669"/>
    <property type="project" value="TreeGrafter"/>
</dbReference>
<gene>
    <name evidence="4" type="primary">rppH</name>
    <name evidence="4" type="synonym">nudH</name>
    <name evidence="6" type="ORF">JKG68_18005</name>
</gene>
<comment type="similarity">
    <text evidence="4">Belongs to the Nudix hydrolase family. RppH subfamily.</text>
</comment>
<dbReference type="EMBL" id="JAEQMY010000029">
    <property type="protein sequence ID" value="MBL0405858.1"/>
    <property type="molecule type" value="Genomic_DNA"/>
</dbReference>
<feature type="domain" description="Nudix hydrolase" evidence="5">
    <location>
        <begin position="8"/>
        <end position="161"/>
    </location>
</feature>
<dbReference type="SUPFAM" id="SSF55811">
    <property type="entry name" value="Nudix"/>
    <property type="match status" value="1"/>
</dbReference>
<evidence type="ECO:0000256" key="3">
    <source>
        <dbReference type="ARBA" id="ARBA00022801"/>
    </source>
</evidence>
<dbReference type="PANTHER" id="PTHR11839:SF22">
    <property type="entry name" value="NUDIX HYDROLASE 26, CHLOROPLASTIC"/>
    <property type="match status" value="1"/>
</dbReference>
<evidence type="ECO:0000256" key="1">
    <source>
        <dbReference type="ARBA" id="ARBA00001936"/>
    </source>
</evidence>
<dbReference type="GO" id="GO:0008893">
    <property type="term" value="F:guanosine-3',5'-bis(diphosphate) 3'-diphosphatase activity"/>
    <property type="evidence" value="ECO:0007669"/>
    <property type="project" value="TreeGrafter"/>
</dbReference>
<dbReference type="InterPro" id="IPR020476">
    <property type="entry name" value="Nudix_hydrolase"/>
</dbReference>
<organism evidence="6 7">
    <name type="scientific">Microvirga aerilata</name>
    <dbReference type="NCBI Taxonomy" id="670292"/>
    <lineage>
        <taxon>Bacteria</taxon>
        <taxon>Pseudomonadati</taxon>
        <taxon>Pseudomonadota</taxon>
        <taxon>Alphaproteobacteria</taxon>
        <taxon>Hyphomicrobiales</taxon>
        <taxon>Methylobacteriaceae</taxon>
        <taxon>Microvirga</taxon>
    </lineage>
</organism>
<evidence type="ECO:0000256" key="2">
    <source>
        <dbReference type="ARBA" id="ARBA00001946"/>
    </source>
</evidence>
<reference evidence="6" key="1">
    <citation type="submission" date="2021-01" db="EMBL/GenBank/DDBJ databases">
        <title>Microvirga sp.</title>
        <authorList>
            <person name="Kim M.K."/>
        </authorList>
    </citation>
    <scope>NUCLEOTIDE SEQUENCE</scope>
    <source>
        <strain evidence="6">5420S-16</strain>
    </source>
</reference>
<dbReference type="PANTHER" id="PTHR11839">
    <property type="entry name" value="UDP/ADP-SUGAR PYROPHOSPHATASE"/>
    <property type="match status" value="1"/>
</dbReference>
<comment type="cofactor">
    <cofactor evidence="2">
        <name>Mg(2+)</name>
        <dbReference type="ChEBI" id="CHEBI:18420"/>
    </cofactor>
</comment>
<dbReference type="InterPro" id="IPR020084">
    <property type="entry name" value="NUDIX_hydrolase_CS"/>
</dbReference>
<sequence length="172" mass="19698">MSPAPEPLYRPNVGIALFNREGQVLIARRLRDDGPETIAPGHEWQMPQGGVDEGEELLAAAKRELWEETGVTSPAHLGQTPTWVTYDFPPYEGPPHRLSQFRGQRQRWFAFRFVGDEREIEVAGTRGGAEPEFGEWRWECLERLPELVVPFKRHVYEQVAREFQPFAVTAAD</sequence>
<dbReference type="GO" id="GO:0006753">
    <property type="term" value="P:nucleoside phosphate metabolic process"/>
    <property type="evidence" value="ECO:0007669"/>
    <property type="project" value="TreeGrafter"/>
</dbReference>
<comment type="cofactor">
    <cofactor evidence="4">
        <name>a divalent metal cation</name>
        <dbReference type="ChEBI" id="CHEBI:60240"/>
    </cofactor>
</comment>
<comment type="function">
    <text evidence="4">Accelerates the degradation of transcripts by removing pyrophosphate from the 5'-end of triphosphorylated RNA, leading to a more labile monophosphorylated state that can stimulate subsequent ribonuclease cleavage.</text>
</comment>
<feature type="short sequence motif" description="Nudix box" evidence="4">
    <location>
        <begin position="49"/>
        <end position="70"/>
    </location>
</feature>
<evidence type="ECO:0000259" key="5">
    <source>
        <dbReference type="PROSITE" id="PS51462"/>
    </source>
</evidence>
<evidence type="ECO:0000313" key="7">
    <source>
        <dbReference type="Proteomes" id="UP000605848"/>
    </source>
</evidence>
<dbReference type="Gene3D" id="3.90.79.10">
    <property type="entry name" value="Nucleoside Triphosphate Pyrophosphohydrolase"/>
    <property type="match status" value="1"/>
</dbReference>
<dbReference type="InterPro" id="IPR022927">
    <property type="entry name" value="RppH"/>
</dbReference>
<dbReference type="PRINTS" id="PR00502">
    <property type="entry name" value="NUDIXFAMILY"/>
</dbReference>